<feature type="transmembrane region" description="Helical" evidence="1">
    <location>
        <begin position="21"/>
        <end position="43"/>
    </location>
</feature>
<feature type="transmembrane region" description="Helical" evidence="1">
    <location>
        <begin position="159"/>
        <end position="180"/>
    </location>
</feature>
<keyword evidence="1" id="KW-0472">Membrane</keyword>
<keyword evidence="1" id="KW-1133">Transmembrane helix</keyword>
<sequence length="181" mass="21153">MPSRNKNKIFIYNIYYNIYCVFVKMVCMKSCIIATMFIVAMIFTMYNSDSTLSIQQFTAVLSTKQKAIYKKITDERRNIYFKGFGLGLLLSFLFLFWKSATKNSYKINRFSTICVVGAITFTTNYFYYMLSPKSDWMILHIDGDKQKQAWLSVYKKMQYNYHLGAVLGLVGAFFIANTFCD</sequence>
<reference evidence="2" key="1">
    <citation type="journal article" date="2020" name="Nature">
        <title>Giant virus diversity and host interactions through global metagenomics.</title>
        <authorList>
            <person name="Schulz F."/>
            <person name="Roux S."/>
            <person name="Paez-Espino D."/>
            <person name="Jungbluth S."/>
            <person name="Walsh D.A."/>
            <person name="Denef V.J."/>
            <person name="McMahon K.D."/>
            <person name="Konstantinidis K.T."/>
            <person name="Eloe-Fadrosh E.A."/>
            <person name="Kyrpides N.C."/>
            <person name="Woyke T."/>
        </authorList>
    </citation>
    <scope>NUCLEOTIDE SEQUENCE</scope>
    <source>
        <strain evidence="2">GVMAG-M-3300023184-18</strain>
    </source>
</reference>
<feature type="transmembrane region" description="Helical" evidence="1">
    <location>
        <begin position="79"/>
        <end position="97"/>
    </location>
</feature>
<dbReference type="EMBL" id="MN740075">
    <property type="protein sequence ID" value="QHT86706.1"/>
    <property type="molecule type" value="Genomic_DNA"/>
</dbReference>
<dbReference type="AlphaFoldDB" id="A0A6C0I2X5"/>
<keyword evidence="1" id="KW-0812">Transmembrane</keyword>
<accession>A0A6C0I2X5</accession>
<proteinExistence type="predicted"/>
<feature type="transmembrane region" description="Helical" evidence="1">
    <location>
        <begin position="109"/>
        <end position="128"/>
    </location>
</feature>
<evidence type="ECO:0000313" key="2">
    <source>
        <dbReference type="EMBL" id="QHT86706.1"/>
    </source>
</evidence>
<name>A0A6C0I2X5_9ZZZZ</name>
<protein>
    <submittedName>
        <fullName evidence="2">Uncharacterized protein</fullName>
    </submittedName>
</protein>
<organism evidence="2">
    <name type="scientific">viral metagenome</name>
    <dbReference type="NCBI Taxonomy" id="1070528"/>
    <lineage>
        <taxon>unclassified sequences</taxon>
        <taxon>metagenomes</taxon>
        <taxon>organismal metagenomes</taxon>
    </lineage>
</organism>
<evidence type="ECO:0000256" key="1">
    <source>
        <dbReference type="SAM" id="Phobius"/>
    </source>
</evidence>